<dbReference type="SUPFAM" id="SSF53300">
    <property type="entry name" value="vWA-like"/>
    <property type="match status" value="1"/>
</dbReference>
<accession>A0ABV4NZ82</accession>
<evidence type="ECO:0000256" key="1">
    <source>
        <dbReference type="SAM" id="SignalP"/>
    </source>
</evidence>
<keyword evidence="4" id="KW-1185">Reference proteome</keyword>
<comment type="caution">
    <text evidence="3">The sequence shown here is derived from an EMBL/GenBank/DDBJ whole genome shotgun (WGS) entry which is preliminary data.</text>
</comment>
<gene>
    <name evidence="3" type="ORF">ACCI49_11030</name>
</gene>
<protein>
    <submittedName>
        <fullName evidence="3">VWA domain-containing protein</fullName>
    </submittedName>
</protein>
<keyword evidence="1" id="KW-0732">Signal</keyword>
<dbReference type="InterPro" id="IPR002035">
    <property type="entry name" value="VWF_A"/>
</dbReference>
<dbReference type="Pfam" id="PF00092">
    <property type="entry name" value="VWA"/>
    <property type="match status" value="1"/>
</dbReference>
<dbReference type="Gene3D" id="3.40.50.410">
    <property type="entry name" value="von Willebrand factor, type A domain"/>
    <property type="match status" value="1"/>
</dbReference>
<feature type="domain" description="VWFA" evidence="2">
    <location>
        <begin position="35"/>
        <end position="259"/>
    </location>
</feature>
<feature type="signal peptide" evidence="1">
    <location>
        <begin position="1"/>
        <end position="25"/>
    </location>
</feature>
<dbReference type="InterPro" id="IPR036465">
    <property type="entry name" value="vWFA_dom_sf"/>
</dbReference>
<feature type="chain" id="PRO_5046397322" evidence="1">
    <location>
        <begin position="26"/>
        <end position="260"/>
    </location>
</feature>
<reference evidence="3 4" key="1">
    <citation type="submission" date="2024-08" db="EMBL/GenBank/DDBJ databases">
        <authorList>
            <person name="Ishaq N."/>
        </authorList>
    </citation>
    <scope>NUCLEOTIDE SEQUENCE [LARGE SCALE GENOMIC DNA]</scope>
    <source>
        <strain evidence="3 4">DSM 18651</strain>
    </source>
</reference>
<dbReference type="PROSITE" id="PS50234">
    <property type="entry name" value="VWFA"/>
    <property type="match status" value="1"/>
</dbReference>
<proteinExistence type="predicted"/>
<evidence type="ECO:0000259" key="2">
    <source>
        <dbReference type="PROSITE" id="PS50234"/>
    </source>
</evidence>
<dbReference type="RefSeq" id="WP_371839013.1">
    <property type="nucleotide sequence ID" value="NZ_JBGMEK010000020.1"/>
</dbReference>
<sequence length="260" mass="29228">MKFNKIIHMMLAIPCLIAASNLSFAQVNNLDDRTYIAIGLDSSGGVSDVEWSAITGTAINLINNGSISGDDVWWTVSTFSESVNNIHSLDNDQTRSTVINAIAGITSTHEEEGFTHTDTWIESVLEEFELQQESDLQAGLKGQPQRIAILFTDGYPCEYPGAVNGWWQNGAIKAHIDPSMPYFAAPAPPHCPFDLSFLRESLEESETRLIVVMLDEQNNFWNIGTDYSPLLQDFEADYFDFYPHEVDNWLIQKRIIEFLP</sequence>
<name>A0ABV4NZ82_9GAMM</name>
<dbReference type="Proteomes" id="UP001569428">
    <property type="component" value="Unassembled WGS sequence"/>
</dbReference>
<evidence type="ECO:0000313" key="3">
    <source>
        <dbReference type="EMBL" id="MFA0811451.1"/>
    </source>
</evidence>
<evidence type="ECO:0000313" key="4">
    <source>
        <dbReference type="Proteomes" id="UP001569428"/>
    </source>
</evidence>
<dbReference type="EMBL" id="JBGMEK010000020">
    <property type="protein sequence ID" value="MFA0811451.1"/>
    <property type="molecule type" value="Genomic_DNA"/>
</dbReference>
<organism evidence="3 4">
    <name type="scientific">Microbulbifer epialgicus</name>
    <dbReference type="NCBI Taxonomy" id="393907"/>
    <lineage>
        <taxon>Bacteria</taxon>
        <taxon>Pseudomonadati</taxon>
        <taxon>Pseudomonadota</taxon>
        <taxon>Gammaproteobacteria</taxon>
        <taxon>Cellvibrionales</taxon>
        <taxon>Microbulbiferaceae</taxon>
        <taxon>Microbulbifer</taxon>
    </lineage>
</organism>